<proteinExistence type="inferred from homology"/>
<dbReference type="Pfam" id="PF24807">
    <property type="entry name" value="WD40_CDC20-Fz"/>
    <property type="match status" value="1"/>
</dbReference>
<feature type="compositionally biased region" description="Polar residues" evidence="12">
    <location>
        <begin position="831"/>
        <end position="840"/>
    </location>
</feature>
<dbReference type="SMART" id="SM00320">
    <property type="entry name" value="WD40"/>
    <property type="match status" value="6"/>
</dbReference>
<feature type="domain" description="CDC20/Fizzy WD40" evidence="13">
    <location>
        <begin position="277"/>
        <end position="567"/>
    </location>
</feature>
<comment type="similarity">
    <text evidence="3">Belongs to the TFIIA subunit 1 family.</text>
</comment>
<dbReference type="InterPro" id="IPR019775">
    <property type="entry name" value="WD40_repeat_CS"/>
</dbReference>
<dbReference type="OrthoDB" id="10263272at2759"/>
<dbReference type="GO" id="GO:1990757">
    <property type="term" value="F:ubiquitin ligase activator activity"/>
    <property type="evidence" value="ECO:0007669"/>
    <property type="project" value="TreeGrafter"/>
</dbReference>
<dbReference type="STRING" id="2656787.A0A370U3N4"/>
<keyword evidence="5" id="KW-0132">Cell division</keyword>
<dbReference type="PROSITE" id="PS50294">
    <property type="entry name" value="WD_REPEATS_REGION"/>
    <property type="match status" value="2"/>
</dbReference>
<feature type="compositionally biased region" description="Polar residues" evidence="12">
    <location>
        <begin position="38"/>
        <end position="47"/>
    </location>
</feature>
<feature type="compositionally biased region" description="Low complexity" evidence="12">
    <location>
        <begin position="897"/>
        <end position="955"/>
    </location>
</feature>
<dbReference type="SUPFAM" id="SSF50784">
    <property type="entry name" value="Transcription factor IIA (TFIIA), beta-barrel domain"/>
    <property type="match status" value="1"/>
</dbReference>
<dbReference type="SMART" id="SM01371">
    <property type="entry name" value="TFIIA"/>
    <property type="match status" value="1"/>
</dbReference>
<dbReference type="FunFam" id="2.130.10.10:FF:000098">
    <property type="entry name" value="WD repeat-containing protein slp1"/>
    <property type="match status" value="1"/>
</dbReference>
<feature type="compositionally biased region" description="Acidic residues" evidence="12">
    <location>
        <begin position="1089"/>
        <end position="1114"/>
    </location>
</feature>
<evidence type="ECO:0000313" key="14">
    <source>
        <dbReference type="EMBL" id="RDL42378.1"/>
    </source>
</evidence>
<evidence type="ECO:0000256" key="7">
    <source>
        <dbReference type="ARBA" id="ARBA00022776"/>
    </source>
</evidence>
<feature type="region of interest" description="Disordered" evidence="12">
    <location>
        <begin position="15"/>
        <end position="99"/>
    </location>
</feature>
<dbReference type="Gene3D" id="2.130.10.10">
    <property type="entry name" value="YVTN repeat-like/Quinoprotein amine dehydrogenase"/>
    <property type="match status" value="1"/>
</dbReference>
<evidence type="ECO:0000256" key="6">
    <source>
        <dbReference type="ARBA" id="ARBA00022737"/>
    </source>
</evidence>
<protein>
    <recommendedName>
        <fullName evidence="13">CDC20/Fizzy WD40 domain-containing protein</fullName>
    </recommendedName>
</protein>
<keyword evidence="8" id="KW-0804">Transcription</keyword>
<evidence type="ECO:0000256" key="10">
    <source>
        <dbReference type="ARBA" id="ARBA00023306"/>
    </source>
</evidence>
<feature type="compositionally biased region" description="Polar residues" evidence="12">
    <location>
        <begin position="586"/>
        <end position="595"/>
    </location>
</feature>
<dbReference type="SUPFAM" id="SSF47396">
    <property type="entry name" value="Transcription factor IIA (TFIIA), alpha-helical domain"/>
    <property type="match status" value="1"/>
</dbReference>
<dbReference type="Gene3D" id="1.10.287.100">
    <property type="match status" value="1"/>
</dbReference>
<keyword evidence="9" id="KW-0539">Nucleus</keyword>
<dbReference type="SUPFAM" id="SSF50978">
    <property type="entry name" value="WD40 repeat-like"/>
    <property type="match status" value="1"/>
</dbReference>
<name>A0A370U3N4_9HELO</name>
<dbReference type="GO" id="GO:0005680">
    <property type="term" value="C:anaphase-promoting complex"/>
    <property type="evidence" value="ECO:0007669"/>
    <property type="project" value="TreeGrafter"/>
</dbReference>
<dbReference type="PANTHER" id="PTHR19918">
    <property type="entry name" value="CELL DIVISION CYCLE 20 CDC20 FIZZY -RELATED"/>
    <property type="match status" value="1"/>
</dbReference>
<keyword evidence="6" id="KW-0677">Repeat</keyword>
<dbReference type="InterPro" id="IPR056150">
    <property type="entry name" value="WD40_CDC20-Fz"/>
</dbReference>
<dbReference type="InterPro" id="IPR001680">
    <property type="entry name" value="WD40_rpt"/>
</dbReference>
<evidence type="ECO:0000256" key="4">
    <source>
        <dbReference type="ARBA" id="ARBA00022574"/>
    </source>
</evidence>
<feature type="region of interest" description="Disordered" evidence="12">
    <location>
        <begin position="580"/>
        <end position="656"/>
    </location>
</feature>
<dbReference type="EMBL" id="NPIC01000001">
    <property type="protein sequence ID" value="RDL42378.1"/>
    <property type="molecule type" value="Genomic_DNA"/>
</dbReference>
<dbReference type="InterPro" id="IPR009088">
    <property type="entry name" value="TFIIA_b-brl"/>
</dbReference>
<comment type="caution">
    <text evidence="14">The sequence shown here is derived from an EMBL/GenBank/DDBJ whole genome shotgun (WGS) entry which is preliminary data.</text>
</comment>
<dbReference type="FunFam" id="2.30.18.10:FF:000006">
    <property type="entry name" value="Transcription factor TFIIA complex subunit Toa1"/>
    <property type="match status" value="1"/>
</dbReference>
<evidence type="ECO:0000256" key="12">
    <source>
        <dbReference type="SAM" id="MobiDB-lite"/>
    </source>
</evidence>
<evidence type="ECO:0000256" key="8">
    <source>
        <dbReference type="ARBA" id="ARBA00023163"/>
    </source>
</evidence>
<keyword evidence="15" id="KW-1185">Reference proteome</keyword>
<dbReference type="InterPro" id="IPR033010">
    <property type="entry name" value="Cdc20/Fizzy"/>
</dbReference>
<feature type="repeat" description="WD" evidence="11">
    <location>
        <begin position="536"/>
        <end position="569"/>
    </location>
</feature>
<dbReference type="InterPro" id="IPR015943">
    <property type="entry name" value="WD40/YVTN_repeat-like_dom_sf"/>
</dbReference>
<organism evidence="14 15">
    <name type="scientific">Venustampulla echinocandica</name>
    <dbReference type="NCBI Taxonomy" id="2656787"/>
    <lineage>
        <taxon>Eukaryota</taxon>
        <taxon>Fungi</taxon>
        <taxon>Dikarya</taxon>
        <taxon>Ascomycota</taxon>
        <taxon>Pezizomycotina</taxon>
        <taxon>Leotiomycetes</taxon>
        <taxon>Helotiales</taxon>
        <taxon>Pleuroascaceae</taxon>
        <taxon>Venustampulla</taxon>
    </lineage>
</organism>
<evidence type="ECO:0000256" key="11">
    <source>
        <dbReference type="PROSITE-ProRule" id="PRU00221"/>
    </source>
</evidence>
<feature type="compositionally biased region" description="Polar residues" evidence="12">
    <location>
        <begin position="630"/>
        <end position="656"/>
    </location>
</feature>
<dbReference type="AlphaFoldDB" id="A0A370U3N4"/>
<dbReference type="InterPro" id="IPR036322">
    <property type="entry name" value="WD40_repeat_dom_sf"/>
</dbReference>
<feature type="region of interest" description="Disordered" evidence="12">
    <location>
        <begin position="791"/>
        <end position="878"/>
    </location>
</feature>
<dbReference type="Gene3D" id="2.30.18.10">
    <property type="entry name" value="Transcription factor IIA (TFIIA), beta-barrel domain"/>
    <property type="match status" value="1"/>
</dbReference>
<dbReference type="GO" id="GO:0005672">
    <property type="term" value="C:transcription factor TFIIA complex"/>
    <property type="evidence" value="ECO:0007669"/>
    <property type="project" value="InterPro"/>
</dbReference>
<dbReference type="CDD" id="cd07976">
    <property type="entry name" value="TFIIA_alpha_beta_like"/>
    <property type="match status" value="2"/>
</dbReference>
<dbReference type="InterPro" id="IPR004855">
    <property type="entry name" value="TFIIA_asu/bsu"/>
</dbReference>
<feature type="compositionally biased region" description="Polar residues" evidence="12">
    <location>
        <begin position="856"/>
        <end position="878"/>
    </location>
</feature>
<reference evidence="14 15" key="1">
    <citation type="journal article" date="2018" name="IMA Fungus">
        <title>IMA Genome-F 9: Draft genome sequence of Annulohypoxylon stygium, Aspergillus mulundensis, Berkeleyomyces basicola (syn. Thielaviopsis basicola), Ceratocystis smalleyi, two Cercospora beticola strains, Coleophoma cylindrospora, Fusarium fracticaudum, Phialophora cf. hyalina, and Morchella septimelata.</title>
        <authorList>
            <person name="Wingfield B.D."/>
            <person name="Bills G.F."/>
            <person name="Dong Y."/>
            <person name="Huang W."/>
            <person name="Nel W.J."/>
            <person name="Swalarsk-Parry B.S."/>
            <person name="Vaghefi N."/>
            <person name="Wilken P.M."/>
            <person name="An Z."/>
            <person name="de Beer Z.W."/>
            <person name="De Vos L."/>
            <person name="Chen L."/>
            <person name="Duong T.A."/>
            <person name="Gao Y."/>
            <person name="Hammerbacher A."/>
            <person name="Kikkert J.R."/>
            <person name="Li Y."/>
            <person name="Li H."/>
            <person name="Li K."/>
            <person name="Li Q."/>
            <person name="Liu X."/>
            <person name="Ma X."/>
            <person name="Naidoo K."/>
            <person name="Pethybridge S.J."/>
            <person name="Sun J."/>
            <person name="Steenkamp E.T."/>
            <person name="van der Nest M.A."/>
            <person name="van Wyk S."/>
            <person name="Wingfield M.J."/>
            <person name="Xiong C."/>
            <person name="Yue Q."/>
            <person name="Zhang X."/>
        </authorList>
    </citation>
    <scope>NUCLEOTIDE SEQUENCE [LARGE SCALE GENOMIC DNA]</scope>
    <source>
        <strain evidence="14 15">BP 5553</strain>
    </source>
</reference>
<gene>
    <name evidence="14" type="ORF">BP5553_02357</name>
</gene>
<feature type="repeat" description="WD" evidence="11">
    <location>
        <begin position="322"/>
        <end position="363"/>
    </location>
</feature>
<dbReference type="PROSITE" id="PS00678">
    <property type="entry name" value="WD_REPEATS_1"/>
    <property type="match status" value="1"/>
</dbReference>
<feature type="compositionally biased region" description="Low complexity" evidence="12">
    <location>
        <begin position="967"/>
        <end position="987"/>
    </location>
</feature>
<comment type="similarity">
    <text evidence="2">Belongs to the WD repeat CDC20/Fizzy family.</text>
</comment>
<keyword evidence="7" id="KW-0498">Mitosis</keyword>
<keyword evidence="4 11" id="KW-0853">WD repeat</keyword>
<evidence type="ECO:0000256" key="9">
    <source>
        <dbReference type="ARBA" id="ARBA00023242"/>
    </source>
</evidence>
<evidence type="ECO:0000259" key="13">
    <source>
        <dbReference type="Pfam" id="PF24807"/>
    </source>
</evidence>
<feature type="region of interest" description="Disordered" evidence="12">
    <location>
        <begin position="1045"/>
        <end position="1114"/>
    </location>
</feature>
<feature type="compositionally biased region" description="Polar residues" evidence="12">
    <location>
        <begin position="130"/>
        <end position="139"/>
    </location>
</feature>
<sequence>MATLVSTPIKSHAGLFSTRTAGGRMPLTPSPRTRAAAVSNNQKSSPFTPERKALDNGNVKVASKSVYGGNLSSHFSKSSRTTHRDSPKSNIAKGAKTPRRALELGVSDFALTGTGCKTPVSSRSRKAPLRQQSTKTTLSFGDRFIPNRAASSAIATVGSGKLDVGDKQRPKTSGGESSSALASAADDALAALGSLSLNDDEPSTYSRPSPNTVAYQDSLASACGVSLNQRILAFKPAPPESSKPVDLRSQYNRPLKNANAASAQFRRRVATAPERVLDAPGLVDDYYLNLLDWSSGNQVAIGLERNVYVWSAESGTVSSLLETSPDTYVSSVKWSGDGAYVSVGLGTGEVQIWDVEDGTKLRSMHGHDSRVGVMGWNKHTLSTGARSGLVFNHDVRIAQHKVAELVSHTSEVCGLEWRADGAQLATGGNDNLVSIWDARSLAVPKFTKTNHKAAVKALSWCPWQPNVLATGGGSYDRHIHFWNTTTGARVNSIDTGSQVTSLRWSPHYREIVSTSGFPDNSISIWSYPTLVRNVEIPAHETRVLHSCLSPDGQMLATAAADESLKFWKVFEKKAGSASSASVAGRQISSSESVDGTKNPDDGTELLSRRRLHGDLAEVERGWPPIRMTKQAKNPSPYISTKSPRSYNSTSQGRQTSNFPCAIQIKVTSPVAADSPGLREQDETLHFPKPIAAPVQSIGLESERSPGPKRPIPPRHTYLTIRYEDRLRQSDRMSNTQVGNVYQQIIADVIESSRVDVEEGGVEENVLEELRQVWQQKLSSLKVATFPWDPKPEPAPAISNPPTVPSNASSYAMSTPPPPTTQAPLGMPQVPAMNNNANGTRIKTEPGLEGQPGMAQNPYQNPVLSMPNATTAQQRAAQHLQNNYGPRAAASINAIQAGAAQQPQNPQPNMQQMQQMQQQHQAMQQQQQQQQQSLQPQQVQQMQQQQQQQRAGQIPSQRPPQTTEQYRQAMVAQAAQAQQRLQNPQNQNGVNPSQTDGAGDEMEESNGLIKQFNADGEEVALGRVDIDGLIRQKIEAMGQRMEGGGLMLPLHKASTPSTRQRKVKKSASGTVPQQDGPGDDDEAKDNVKDEDFDEDAINSDLDDPDDGLNDDEDDEEGMGHIMLCMYDKVQRVKNKWKCVMKDGVLTVNGKEYVFHKAQGGKASPDLADAYLHVANSLVTENKDISHQTPHQKLCL</sequence>
<evidence type="ECO:0000313" key="15">
    <source>
        <dbReference type="Proteomes" id="UP000254866"/>
    </source>
</evidence>
<dbReference type="GeneID" id="43595206"/>
<evidence type="ECO:0000256" key="3">
    <source>
        <dbReference type="ARBA" id="ARBA00010059"/>
    </source>
</evidence>
<comment type="subcellular location">
    <subcellularLocation>
        <location evidence="1">Nucleus</location>
    </subcellularLocation>
</comment>
<dbReference type="GO" id="GO:0031145">
    <property type="term" value="P:anaphase-promoting complex-dependent catabolic process"/>
    <property type="evidence" value="ECO:0007669"/>
    <property type="project" value="TreeGrafter"/>
</dbReference>
<keyword evidence="10" id="KW-0131">Cell cycle</keyword>
<evidence type="ECO:0000256" key="5">
    <source>
        <dbReference type="ARBA" id="ARBA00022618"/>
    </source>
</evidence>
<dbReference type="PANTHER" id="PTHR19918:SF8">
    <property type="entry name" value="FI02843P"/>
    <property type="match status" value="1"/>
</dbReference>
<dbReference type="Pfam" id="PF03153">
    <property type="entry name" value="TFIIA"/>
    <property type="match status" value="1"/>
</dbReference>
<dbReference type="RefSeq" id="XP_031875034.1">
    <property type="nucleotide sequence ID" value="XM_032010980.1"/>
</dbReference>
<dbReference type="GO" id="GO:0051301">
    <property type="term" value="P:cell division"/>
    <property type="evidence" value="ECO:0007669"/>
    <property type="project" value="UniProtKB-KW"/>
</dbReference>
<dbReference type="Proteomes" id="UP000254866">
    <property type="component" value="Unassembled WGS sequence"/>
</dbReference>
<feature type="region of interest" description="Disordered" evidence="12">
    <location>
        <begin position="897"/>
        <end position="1002"/>
    </location>
</feature>
<feature type="region of interest" description="Disordered" evidence="12">
    <location>
        <begin position="161"/>
        <end position="180"/>
    </location>
</feature>
<feature type="repeat" description="WD" evidence="11">
    <location>
        <begin position="405"/>
        <end position="440"/>
    </location>
</feature>
<feature type="region of interest" description="Disordered" evidence="12">
    <location>
        <begin position="113"/>
        <end position="141"/>
    </location>
</feature>
<feature type="compositionally biased region" description="Polar residues" evidence="12">
    <location>
        <begin position="70"/>
        <end position="79"/>
    </location>
</feature>
<evidence type="ECO:0000256" key="2">
    <source>
        <dbReference type="ARBA" id="ARBA00006445"/>
    </source>
</evidence>
<dbReference type="GO" id="GO:0006367">
    <property type="term" value="P:transcription initiation at RNA polymerase II promoter"/>
    <property type="evidence" value="ECO:0007669"/>
    <property type="project" value="InterPro"/>
</dbReference>
<evidence type="ECO:0000256" key="1">
    <source>
        <dbReference type="ARBA" id="ARBA00004123"/>
    </source>
</evidence>
<dbReference type="GO" id="GO:1905786">
    <property type="term" value="P:positive regulation of anaphase-promoting complex-dependent catabolic process"/>
    <property type="evidence" value="ECO:0007669"/>
    <property type="project" value="TreeGrafter"/>
</dbReference>
<accession>A0A370U3N4</accession>
<dbReference type="GO" id="GO:0010997">
    <property type="term" value="F:anaphase-promoting complex binding"/>
    <property type="evidence" value="ECO:0007669"/>
    <property type="project" value="InterPro"/>
</dbReference>
<dbReference type="PROSITE" id="PS50082">
    <property type="entry name" value="WD_REPEATS_2"/>
    <property type="match status" value="3"/>
</dbReference>